<proteinExistence type="inferred from homology"/>
<dbReference type="Pfam" id="PF12368">
    <property type="entry name" value="Rhodanese_C"/>
    <property type="match status" value="1"/>
</dbReference>
<evidence type="ECO:0000259" key="2">
    <source>
        <dbReference type="PROSITE" id="PS50206"/>
    </source>
</evidence>
<protein>
    <submittedName>
        <fullName evidence="3">Unannotated protein</fullName>
    </submittedName>
</protein>
<dbReference type="InterPro" id="IPR001763">
    <property type="entry name" value="Rhodanese-like_dom"/>
</dbReference>
<dbReference type="InterPro" id="IPR020936">
    <property type="entry name" value="TrhO"/>
</dbReference>
<dbReference type="PANTHER" id="PTHR43268">
    <property type="entry name" value="THIOSULFATE SULFURTRANSFERASE/RHODANESE-LIKE DOMAIN-CONTAINING PROTEIN 2"/>
    <property type="match status" value="1"/>
</dbReference>
<dbReference type="PROSITE" id="PS50206">
    <property type="entry name" value="RHODANESE_3"/>
    <property type="match status" value="1"/>
</dbReference>
<sequence length="303" mass="33654">MDLQKIILYYGFAPVADPVALKLWQKTLCDSLGLKGRIIVSEHGINGTLGGDMTALKKYVRQTREYPGFGKIDFKWSDGTGNDFPRLSVKNRPELVAFKAPDEVKVDKSGVTNGGKHLKPAQVNKLVEERGDDVVFFDGRNAFEAKIGKFKNAIVPDVETSHDFIAELESGKYDHIKDKPIVTYCTGGIRCEILSAVMIKRGFKEVYQIDGGIVRYGETFKDKGLWEGSLYIFDDRMVQDFSDEAAVIGECENCAGPTNSFRNCANVGCKDLVLLCDTCYADPSHSEHKSTHTRGKRHAEQVG</sequence>
<evidence type="ECO:0000313" key="3">
    <source>
        <dbReference type="EMBL" id="CAB4638026.1"/>
    </source>
</evidence>
<evidence type="ECO:0000256" key="1">
    <source>
        <dbReference type="SAM" id="MobiDB-lite"/>
    </source>
</evidence>
<name>A0A6J6JLZ7_9ZZZZ</name>
<dbReference type="EMBL" id="CAEZVN010000110">
    <property type="protein sequence ID" value="CAB4638026.1"/>
    <property type="molecule type" value="Genomic_DNA"/>
</dbReference>
<dbReference type="AlphaFoldDB" id="A0A6J6JLZ7"/>
<dbReference type="InterPro" id="IPR036873">
    <property type="entry name" value="Rhodanese-like_dom_sf"/>
</dbReference>
<dbReference type="Gene3D" id="3.40.250.10">
    <property type="entry name" value="Rhodanese-like domain"/>
    <property type="match status" value="1"/>
</dbReference>
<dbReference type="Gene3D" id="3.30.70.100">
    <property type="match status" value="1"/>
</dbReference>
<dbReference type="HAMAP" id="MF_00469">
    <property type="entry name" value="TrhO"/>
    <property type="match status" value="1"/>
</dbReference>
<dbReference type="SUPFAM" id="SSF52821">
    <property type="entry name" value="Rhodanese/Cell cycle control phosphatase"/>
    <property type="match status" value="1"/>
</dbReference>
<dbReference type="InterPro" id="IPR040503">
    <property type="entry name" value="TRHO_N"/>
</dbReference>
<dbReference type="NCBIfam" id="NF001134">
    <property type="entry name" value="PRK00142.1-2"/>
    <property type="match status" value="1"/>
</dbReference>
<feature type="region of interest" description="Disordered" evidence="1">
    <location>
        <begin position="283"/>
        <end position="303"/>
    </location>
</feature>
<accession>A0A6J6JLZ7</accession>
<dbReference type="PANTHER" id="PTHR43268:SF6">
    <property type="entry name" value="THIOSULFATE SULFURTRANSFERASE_RHODANESE-LIKE DOMAIN-CONTAINING PROTEIN 2"/>
    <property type="match status" value="1"/>
</dbReference>
<organism evidence="3">
    <name type="scientific">freshwater metagenome</name>
    <dbReference type="NCBI Taxonomy" id="449393"/>
    <lineage>
        <taxon>unclassified sequences</taxon>
        <taxon>metagenomes</taxon>
        <taxon>ecological metagenomes</taxon>
    </lineage>
</organism>
<gene>
    <name evidence="3" type="ORF">UFOPK2001_00966</name>
</gene>
<dbReference type="SMART" id="SM00450">
    <property type="entry name" value="RHOD"/>
    <property type="match status" value="1"/>
</dbReference>
<dbReference type="InterPro" id="IPR022111">
    <property type="entry name" value="Rhodanese_C"/>
</dbReference>
<dbReference type="CDD" id="cd01518">
    <property type="entry name" value="RHOD_YceA"/>
    <property type="match status" value="1"/>
</dbReference>
<dbReference type="Pfam" id="PF00581">
    <property type="entry name" value="Rhodanese"/>
    <property type="match status" value="1"/>
</dbReference>
<feature type="domain" description="Rhodanese" evidence="2">
    <location>
        <begin position="130"/>
        <end position="225"/>
    </location>
</feature>
<reference evidence="3" key="1">
    <citation type="submission" date="2020-05" db="EMBL/GenBank/DDBJ databases">
        <authorList>
            <person name="Chiriac C."/>
            <person name="Salcher M."/>
            <person name="Ghai R."/>
            <person name="Kavagutti S V."/>
        </authorList>
    </citation>
    <scope>NUCLEOTIDE SEQUENCE</scope>
</reference>
<dbReference type="Pfam" id="PF17773">
    <property type="entry name" value="UPF0176_N"/>
    <property type="match status" value="1"/>
</dbReference>